<evidence type="ECO:0000256" key="2">
    <source>
        <dbReference type="ARBA" id="ARBA00022603"/>
    </source>
</evidence>
<feature type="domain" description="Methyltransferase small" evidence="6">
    <location>
        <begin position="102"/>
        <end position="181"/>
    </location>
</feature>
<evidence type="ECO:0000256" key="4">
    <source>
        <dbReference type="ARBA" id="ARBA00022691"/>
    </source>
</evidence>
<sequence length="266" mass="30141">MKITDALKHAKNRLDSANLANKLLCYHLKTSKEWIFLNSEAQLEDEQGFFDIVSRYENGEPFEYITGVCEFLDSEFYVGKGVLIPRFETEILVQKSLEIAKKFDNPKICEIGVGSGIISISLALRLKKAKFVASDISDLALFWAKKNISKFDVDIELHHTSLLDGINGDFDILVSNPPYIKRDYKLDKWVLSEPSEALFGGKNGDEILKDIINLAKNRAKFLLCEIGYDQKQSLSLELEKAGFSYVFYKDLAGFDRGFVAKNLNKS</sequence>
<protein>
    <recommendedName>
        <fullName evidence="1">peptide chain release factor N(5)-glutamine methyltransferase</fullName>
        <ecNumber evidence="1">2.1.1.297</ecNumber>
    </recommendedName>
</protein>
<dbReference type="RefSeq" id="WP_059426812.1">
    <property type="nucleotide sequence ID" value="NZ_FAUV01000001.1"/>
</dbReference>
<keyword evidence="2 8" id="KW-0489">Methyltransferase</keyword>
<dbReference type="SUPFAM" id="SSF53335">
    <property type="entry name" value="S-adenosyl-L-methionine-dependent methyltransferases"/>
    <property type="match status" value="1"/>
</dbReference>
<keyword evidence="4" id="KW-0949">S-adenosyl-L-methionine</keyword>
<keyword evidence="9" id="KW-1185">Reference proteome</keyword>
<comment type="catalytic activity">
    <reaction evidence="5">
        <text>L-glutaminyl-[peptide chain release factor] + S-adenosyl-L-methionine = N(5)-methyl-L-glutaminyl-[peptide chain release factor] + S-adenosyl-L-homocysteine + H(+)</text>
        <dbReference type="Rhea" id="RHEA:42896"/>
        <dbReference type="Rhea" id="RHEA-COMP:10271"/>
        <dbReference type="Rhea" id="RHEA-COMP:10272"/>
        <dbReference type="ChEBI" id="CHEBI:15378"/>
        <dbReference type="ChEBI" id="CHEBI:30011"/>
        <dbReference type="ChEBI" id="CHEBI:57856"/>
        <dbReference type="ChEBI" id="CHEBI:59789"/>
        <dbReference type="ChEBI" id="CHEBI:61891"/>
        <dbReference type="EC" id="2.1.1.297"/>
    </reaction>
</comment>
<evidence type="ECO:0000313" key="9">
    <source>
        <dbReference type="Proteomes" id="UP000052237"/>
    </source>
</evidence>
<dbReference type="EMBL" id="FAVB01000004">
    <property type="protein sequence ID" value="CUU86364.1"/>
    <property type="molecule type" value="Genomic_DNA"/>
</dbReference>
<dbReference type="GO" id="GO:0003676">
    <property type="term" value="F:nucleic acid binding"/>
    <property type="evidence" value="ECO:0007669"/>
    <property type="project" value="InterPro"/>
</dbReference>
<proteinExistence type="predicted"/>
<dbReference type="Pfam" id="PF05175">
    <property type="entry name" value="MTS"/>
    <property type="match status" value="1"/>
</dbReference>
<dbReference type="Gene3D" id="1.10.8.10">
    <property type="entry name" value="DNA helicase RuvA subunit, C-terminal domain"/>
    <property type="match status" value="1"/>
</dbReference>
<dbReference type="PANTHER" id="PTHR18895:SF74">
    <property type="entry name" value="MTRF1L RELEASE FACTOR GLUTAMINE METHYLTRANSFERASE"/>
    <property type="match status" value="1"/>
</dbReference>
<dbReference type="InterPro" id="IPR019874">
    <property type="entry name" value="RF_methyltr_PrmC"/>
</dbReference>
<name>A0A0S4R2D2_CAMHY</name>
<reference evidence="8 9" key="1">
    <citation type="submission" date="2015-11" db="EMBL/GenBank/DDBJ databases">
        <authorList>
            <consortium name="Pathogen Informatics"/>
        </authorList>
    </citation>
    <scope>NUCLEOTIDE SEQUENCE [LARGE SCALE GENOMIC DNA]</scope>
    <source>
        <strain evidence="8 9">006A-0059</strain>
    </source>
</reference>
<dbReference type="InterPro" id="IPR029063">
    <property type="entry name" value="SAM-dependent_MTases_sf"/>
</dbReference>
<dbReference type="Gene3D" id="3.40.50.150">
    <property type="entry name" value="Vaccinia Virus protein VP39"/>
    <property type="match status" value="1"/>
</dbReference>
<comment type="caution">
    <text evidence="8">The sequence shown here is derived from an EMBL/GenBank/DDBJ whole genome shotgun (WGS) entry which is preliminary data.</text>
</comment>
<accession>A0A0S4R2D2</accession>
<dbReference type="GO" id="GO:0032259">
    <property type="term" value="P:methylation"/>
    <property type="evidence" value="ECO:0007669"/>
    <property type="project" value="UniProtKB-KW"/>
</dbReference>
<dbReference type="EC" id="2.1.1.297" evidence="1"/>
<dbReference type="InterPro" id="IPR007848">
    <property type="entry name" value="Small_mtfrase_dom"/>
</dbReference>
<keyword evidence="3 8" id="KW-0808">Transferase</keyword>
<dbReference type="PANTHER" id="PTHR18895">
    <property type="entry name" value="HEMK METHYLTRANSFERASE"/>
    <property type="match status" value="1"/>
</dbReference>
<dbReference type="InterPro" id="IPR002052">
    <property type="entry name" value="DNA_methylase_N6_adenine_CS"/>
</dbReference>
<dbReference type="InterPro" id="IPR040758">
    <property type="entry name" value="PrmC_N"/>
</dbReference>
<dbReference type="NCBIfam" id="TIGR03534">
    <property type="entry name" value="RF_mod_PrmC"/>
    <property type="match status" value="1"/>
</dbReference>
<evidence type="ECO:0000259" key="7">
    <source>
        <dbReference type="Pfam" id="PF17827"/>
    </source>
</evidence>
<gene>
    <name evidence="8" type="primary">prmC</name>
    <name evidence="8" type="ORF">ERS686654_01674</name>
</gene>
<dbReference type="GO" id="GO:0102559">
    <property type="term" value="F:peptide chain release factor N(5)-glutamine methyltransferase activity"/>
    <property type="evidence" value="ECO:0007669"/>
    <property type="project" value="UniProtKB-EC"/>
</dbReference>
<dbReference type="Pfam" id="PF17827">
    <property type="entry name" value="PrmC_N"/>
    <property type="match status" value="1"/>
</dbReference>
<evidence type="ECO:0000256" key="1">
    <source>
        <dbReference type="ARBA" id="ARBA00012771"/>
    </source>
</evidence>
<evidence type="ECO:0000256" key="5">
    <source>
        <dbReference type="ARBA" id="ARBA00048391"/>
    </source>
</evidence>
<dbReference type="NCBIfam" id="TIGR00536">
    <property type="entry name" value="hemK_fam"/>
    <property type="match status" value="1"/>
</dbReference>
<evidence type="ECO:0000313" key="8">
    <source>
        <dbReference type="EMBL" id="CUU86364.1"/>
    </source>
</evidence>
<dbReference type="AlphaFoldDB" id="A0A0S4R2D2"/>
<feature type="domain" description="Release factor glutamine methyltransferase N-terminal" evidence="7">
    <location>
        <begin position="5"/>
        <end position="67"/>
    </location>
</feature>
<dbReference type="InterPro" id="IPR004556">
    <property type="entry name" value="HemK-like"/>
</dbReference>
<evidence type="ECO:0000259" key="6">
    <source>
        <dbReference type="Pfam" id="PF05175"/>
    </source>
</evidence>
<dbReference type="Proteomes" id="UP000052237">
    <property type="component" value="Unassembled WGS sequence"/>
</dbReference>
<dbReference type="InterPro" id="IPR050320">
    <property type="entry name" value="N5-glutamine_MTase"/>
</dbReference>
<dbReference type="CDD" id="cd02440">
    <property type="entry name" value="AdoMet_MTases"/>
    <property type="match status" value="1"/>
</dbReference>
<evidence type="ECO:0000256" key="3">
    <source>
        <dbReference type="ARBA" id="ARBA00022679"/>
    </source>
</evidence>
<dbReference type="PROSITE" id="PS00092">
    <property type="entry name" value="N6_MTASE"/>
    <property type="match status" value="1"/>
</dbReference>
<organism evidence="8 9">
    <name type="scientific">Campylobacter hyointestinalis subsp. hyointestinalis</name>
    <dbReference type="NCBI Taxonomy" id="91352"/>
    <lineage>
        <taxon>Bacteria</taxon>
        <taxon>Pseudomonadati</taxon>
        <taxon>Campylobacterota</taxon>
        <taxon>Epsilonproteobacteria</taxon>
        <taxon>Campylobacterales</taxon>
        <taxon>Campylobacteraceae</taxon>
        <taxon>Campylobacter</taxon>
    </lineage>
</organism>